<comment type="caution">
    <text evidence="2">The sequence shown here is derived from an EMBL/GenBank/DDBJ whole genome shotgun (WGS) entry which is preliminary data.</text>
</comment>
<name>A0ABW3R6I3_9PSEU</name>
<dbReference type="Pfam" id="PF12770">
    <property type="entry name" value="CHAT"/>
    <property type="match status" value="1"/>
</dbReference>
<protein>
    <submittedName>
        <fullName evidence="2">CHAT domain-containing protein</fullName>
    </submittedName>
</protein>
<dbReference type="InterPro" id="IPR024983">
    <property type="entry name" value="CHAT_dom"/>
</dbReference>
<dbReference type="RefSeq" id="WP_380730729.1">
    <property type="nucleotide sequence ID" value="NZ_JBHTLK010000473.1"/>
</dbReference>
<sequence>RRLWVAGPRLRHARREVEVLRRAHGGRMQSTVDGALRGMGRADVAHVAAHGVRRGELFSYLRLDDGPLYGHDLNALPRVPSVVVLSACESGLARVLLRRGARVVVESVRAVPDDRVVSLMIDLHAHLARPAQALADAQARHGDLGFVCVGAG</sequence>
<feature type="domain" description="CHAT" evidence="1">
    <location>
        <begin position="29"/>
        <end position="139"/>
    </location>
</feature>
<gene>
    <name evidence="2" type="ORF">ACFQ3T_36510</name>
</gene>
<proteinExistence type="predicted"/>
<dbReference type="Proteomes" id="UP001597168">
    <property type="component" value="Unassembled WGS sequence"/>
</dbReference>
<dbReference type="EMBL" id="JBHTLK010000473">
    <property type="protein sequence ID" value="MFD1152672.1"/>
    <property type="molecule type" value="Genomic_DNA"/>
</dbReference>
<keyword evidence="3" id="KW-1185">Reference proteome</keyword>
<feature type="non-terminal residue" evidence="2">
    <location>
        <position position="1"/>
    </location>
</feature>
<evidence type="ECO:0000259" key="1">
    <source>
        <dbReference type="Pfam" id="PF12770"/>
    </source>
</evidence>
<evidence type="ECO:0000313" key="3">
    <source>
        <dbReference type="Proteomes" id="UP001597168"/>
    </source>
</evidence>
<organism evidence="2 3">
    <name type="scientific">Saccharothrix hoggarensis</name>
    <dbReference type="NCBI Taxonomy" id="913853"/>
    <lineage>
        <taxon>Bacteria</taxon>
        <taxon>Bacillati</taxon>
        <taxon>Actinomycetota</taxon>
        <taxon>Actinomycetes</taxon>
        <taxon>Pseudonocardiales</taxon>
        <taxon>Pseudonocardiaceae</taxon>
        <taxon>Saccharothrix</taxon>
    </lineage>
</organism>
<reference evidence="3" key="1">
    <citation type="journal article" date="2019" name="Int. J. Syst. Evol. Microbiol.">
        <title>The Global Catalogue of Microorganisms (GCM) 10K type strain sequencing project: providing services to taxonomists for standard genome sequencing and annotation.</title>
        <authorList>
            <consortium name="The Broad Institute Genomics Platform"/>
            <consortium name="The Broad Institute Genome Sequencing Center for Infectious Disease"/>
            <person name="Wu L."/>
            <person name="Ma J."/>
        </authorList>
    </citation>
    <scope>NUCLEOTIDE SEQUENCE [LARGE SCALE GENOMIC DNA]</scope>
    <source>
        <strain evidence="3">CCUG 60214</strain>
    </source>
</reference>
<accession>A0ABW3R6I3</accession>
<evidence type="ECO:0000313" key="2">
    <source>
        <dbReference type="EMBL" id="MFD1152672.1"/>
    </source>
</evidence>